<keyword evidence="14 22" id="KW-0573">Peptidoglycan synthesis</keyword>
<evidence type="ECO:0000256" key="3">
    <source>
        <dbReference type="ARBA" id="ARBA00004496"/>
    </source>
</evidence>
<feature type="active site" evidence="23">
    <location>
        <position position="336"/>
    </location>
</feature>
<dbReference type="PANTHER" id="PTHR23132">
    <property type="entry name" value="D-ALANINE--D-ALANINE LIGASE"/>
    <property type="match status" value="1"/>
</dbReference>
<dbReference type="Proteomes" id="UP000823960">
    <property type="component" value="Unassembled WGS sequence"/>
</dbReference>
<accession>A0A9D1T3K2</accession>
<reference evidence="27" key="1">
    <citation type="submission" date="2020-10" db="EMBL/GenBank/DDBJ databases">
        <authorList>
            <person name="Gilroy R."/>
        </authorList>
    </citation>
    <scope>NUCLEOTIDE SEQUENCE</scope>
    <source>
        <strain evidence="27">1370</strain>
    </source>
</reference>
<name>A0A9D1T3K2_9FIRM</name>
<reference evidence="27" key="2">
    <citation type="journal article" date="2021" name="PeerJ">
        <title>Extensive microbial diversity within the chicken gut microbiome revealed by metagenomics and culture.</title>
        <authorList>
            <person name="Gilroy R."/>
            <person name="Ravi A."/>
            <person name="Getino M."/>
            <person name="Pursley I."/>
            <person name="Horton D.L."/>
            <person name="Alikhan N.F."/>
            <person name="Baker D."/>
            <person name="Gharbi K."/>
            <person name="Hall N."/>
            <person name="Watson M."/>
            <person name="Adriaenssens E.M."/>
            <person name="Foster-Nyarko E."/>
            <person name="Jarju S."/>
            <person name="Secka A."/>
            <person name="Antonio M."/>
            <person name="Oren A."/>
            <person name="Chaudhuri R.R."/>
            <person name="La Ragione R."/>
            <person name="Hildebrand F."/>
            <person name="Pallen M.J."/>
        </authorList>
    </citation>
    <scope>NUCLEOTIDE SEQUENCE</scope>
    <source>
        <strain evidence="27">1370</strain>
    </source>
</reference>
<comment type="catalytic activity">
    <reaction evidence="17 22">
        <text>2 D-alanine + ATP = D-alanyl-D-alanine + ADP + phosphate + H(+)</text>
        <dbReference type="Rhea" id="RHEA:11224"/>
        <dbReference type="ChEBI" id="CHEBI:15378"/>
        <dbReference type="ChEBI" id="CHEBI:30616"/>
        <dbReference type="ChEBI" id="CHEBI:43474"/>
        <dbReference type="ChEBI" id="CHEBI:57416"/>
        <dbReference type="ChEBI" id="CHEBI:57822"/>
        <dbReference type="ChEBI" id="CHEBI:456216"/>
        <dbReference type="EC" id="6.3.2.4"/>
    </reaction>
</comment>
<dbReference type="InterPro" id="IPR011127">
    <property type="entry name" value="Dala_Dala_lig_N"/>
</dbReference>
<comment type="similarity">
    <text evidence="5 22">Belongs to the D-alanine--D-alanine ligase family.</text>
</comment>
<keyword evidence="11 25" id="KW-0067">ATP-binding</keyword>
<evidence type="ECO:0000256" key="5">
    <source>
        <dbReference type="ARBA" id="ARBA00010871"/>
    </source>
</evidence>
<feature type="active site" evidence="23">
    <location>
        <position position="195"/>
    </location>
</feature>
<sequence>MKIRVCVLFGGRSVEHEISVISGLQAYNSLDRQKYEVTAVYISKSGTMYCGERISDIGAYKDIDGLLRDSYPVAMARDGDGVKLLRLEPGLFKKPLIGYIDVVLPVVHGTNVEDGTAAGYLNMLGAAYAGCDILSSSVGMDKYATKLILRESGIPVLDCRVYTVREYDANPMSVTASVESELSYPVIVKPVNLGSSVGISVARDKEELVSALEEAFRYSRRVLVERAISSLTEINCSVLGDYDSCETSLLERPVSTEEILSYSDKYIAGSKGSKGMASTKRVIPADISLETTRAIEELAKKAFTALGCCGVARLDFMIDNSSGSIYLNEINTIPGSLSFYLWEPKGVSYSELLDRLISLALKRRRDDSSITYTFDTNVLSNVSLQGAKGAKLGGK</sequence>
<dbReference type="HAMAP" id="MF_00047">
    <property type="entry name" value="Dala_Dala_lig"/>
    <property type="match status" value="1"/>
</dbReference>
<dbReference type="GO" id="GO:0005829">
    <property type="term" value="C:cytosol"/>
    <property type="evidence" value="ECO:0007669"/>
    <property type="project" value="TreeGrafter"/>
</dbReference>
<evidence type="ECO:0000256" key="11">
    <source>
        <dbReference type="ARBA" id="ARBA00022840"/>
    </source>
</evidence>
<dbReference type="PROSITE" id="PS00844">
    <property type="entry name" value="DALA_DALA_LIGASE_2"/>
    <property type="match status" value="1"/>
</dbReference>
<dbReference type="PANTHER" id="PTHR23132:SF25">
    <property type="entry name" value="D-ALANINE--D-ALANINE LIGASE A"/>
    <property type="match status" value="1"/>
</dbReference>
<comment type="caution">
    <text evidence="27">The sequence shown here is derived from an EMBL/GenBank/DDBJ whole genome shotgun (WGS) entry which is preliminary data.</text>
</comment>
<evidence type="ECO:0000256" key="12">
    <source>
        <dbReference type="ARBA" id="ARBA00022842"/>
    </source>
</evidence>
<dbReference type="GO" id="GO:0046872">
    <property type="term" value="F:metal ion binding"/>
    <property type="evidence" value="ECO:0007669"/>
    <property type="project" value="UniProtKB-KW"/>
</dbReference>
<evidence type="ECO:0000256" key="2">
    <source>
        <dbReference type="ARBA" id="ARBA00003921"/>
    </source>
</evidence>
<dbReference type="AlphaFoldDB" id="A0A9D1T3K2"/>
<dbReference type="Pfam" id="PF07478">
    <property type="entry name" value="Dala_Dala_lig_C"/>
    <property type="match status" value="1"/>
</dbReference>
<feature type="binding site" evidence="24">
    <location>
        <position position="331"/>
    </location>
    <ligand>
        <name>Mg(2+)</name>
        <dbReference type="ChEBI" id="CHEBI:18420"/>
        <label>2</label>
    </ligand>
</feature>
<keyword evidence="7 22" id="KW-0963">Cytoplasm</keyword>
<evidence type="ECO:0000256" key="24">
    <source>
        <dbReference type="PIRSR" id="PIRSR039102-3"/>
    </source>
</evidence>
<evidence type="ECO:0000256" key="10">
    <source>
        <dbReference type="ARBA" id="ARBA00022741"/>
    </source>
</evidence>
<dbReference type="GO" id="GO:0008716">
    <property type="term" value="F:D-alanine-D-alanine ligase activity"/>
    <property type="evidence" value="ECO:0007669"/>
    <property type="project" value="UniProtKB-UniRule"/>
</dbReference>
<dbReference type="Gene3D" id="3.30.470.20">
    <property type="entry name" value="ATP-grasp fold, B domain"/>
    <property type="match status" value="1"/>
</dbReference>
<evidence type="ECO:0000256" key="25">
    <source>
        <dbReference type="PROSITE-ProRule" id="PRU00409"/>
    </source>
</evidence>
<evidence type="ECO:0000256" key="9">
    <source>
        <dbReference type="ARBA" id="ARBA00022723"/>
    </source>
</evidence>
<evidence type="ECO:0000256" key="14">
    <source>
        <dbReference type="ARBA" id="ARBA00022984"/>
    </source>
</evidence>
<comment type="cofactor">
    <cofactor evidence="1">
        <name>Mn(2+)</name>
        <dbReference type="ChEBI" id="CHEBI:29035"/>
    </cofactor>
</comment>
<evidence type="ECO:0000256" key="23">
    <source>
        <dbReference type="PIRSR" id="PIRSR039102-1"/>
    </source>
</evidence>
<keyword evidence="12 24" id="KW-0460">Magnesium</keyword>
<dbReference type="InterPro" id="IPR011761">
    <property type="entry name" value="ATP-grasp"/>
</dbReference>
<dbReference type="InterPro" id="IPR011095">
    <property type="entry name" value="Dala_Dala_lig_C"/>
</dbReference>
<dbReference type="PROSITE" id="PS50975">
    <property type="entry name" value="ATP_GRASP"/>
    <property type="match status" value="1"/>
</dbReference>
<comment type="cofactor">
    <cofactor evidence="24">
        <name>Mg(2+)</name>
        <dbReference type="ChEBI" id="CHEBI:18420"/>
    </cofactor>
    <cofactor evidence="24">
        <name>Mn(2+)</name>
        <dbReference type="ChEBI" id="CHEBI:29035"/>
    </cofactor>
    <text evidence="24">Binds 2 magnesium or manganese ions per subunit.</text>
</comment>
<keyword evidence="8 22" id="KW-0436">Ligase</keyword>
<evidence type="ECO:0000256" key="13">
    <source>
        <dbReference type="ARBA" id="ARBA00022960"/>
    </source>
</evidence>
<dbReference type="InterPro" id="IPR005905">
    <property type="entry name" value="D_ala_D_ala"/>
</dbReference>
<evidence type="ECO:0000256" key="20">
    <source>
        <dbReference type="ARBA" id="ARBA00076288"/>
    </source>
</evidence>
<dbReference type="FunFam" id="3.30.1490.20:FF:000007">
    <property type="entry name" value="D-alanine--D-alanine ligase"/>
    <property type="match status" value="1"/>
</dbReference>
<evidence type="ECO:0000256" key="1">
    <source>
        <dbReference type="ARBA" id="ARBA00001936"/>
    </source>
</evidence>
<dbReference type="Pfam" id="PF01820">
    <property type="entry name" value="Dala_Dala_lig_N"/>
    <property type="match status" value="1"/>
</dbReference>
<dbReference type="GO" id="GO:0005524">
    <property type="term" value="F:ATP binding"/>
    <property type="evidence" value="ECO:0007669"/>
    <property type="project" value="UniProtKB-UniRule"/>
</dbReference>
<evidence type="ECO:0000256" key="18">
    <source>
        <dbReference type="ARBA" id="ARBA00060592"/>
    </source>
</evidence>
<proteinExistence type="inferred from homology"/>
<evidence type="ECO:0000259" key="26">
    <source>
        <dbReference type="PROSITE" id="PS50975"/>
    </source>
</evidence>
<comment type="function">
    <text evidence="2 22">Cell wall formation.</text>
</comment>
<evidence type="ECO:0000256" key="8">
    <source>
        <dbReference type="ARBA" id="ARBA00022598"/>
    </source>
</evidence>
<organism evidence="27 28">
    <name type="scientific">Candidatus Faeciplasma avium</name>
    <dbReference type="NCBI Taxonomy" id="2840798"/>
    <lineage>
        <taxon>Bacteria</taxon>
        <taxon>Bacillati</taxon>
        <taxon>Bacillota</taxon>
        <taxon>Clostridia</taxon>
        <taxon>Eubacteriales</taxon>
        <taxon>Oscillospiraceae</taxon>
        <taxon>Oscillospiraceae incertae sedis</taxon>
        <taxon>Candidatus Faeciplasma</taxon>
    </lineage>
</organism>
<evidence type="ECO:0000256" key="15">
    <source>
        <dbReference type="ARBA" id="ARBA00023211"/>
    </source>
</evidence>
<dbReference type="GO" id="GO:0071555">
    <property type="term" value="P:cell wall organization"/>
    <property type="evidence" value="ECO:0007669"/>
    <property type="project" value="UniProtKB-KW"/>
</dbReference>
<feature type="binding site" evidence="24">
    <location>
        <position position="315"/>
    </location>
    <ligand>
        <name>Mg(2+)</name>
        <dbReference type="ChEBI" id="CHEBI:18420"/>
        <label>1</label>
    </ligand>
</feature>
<protein>
    <recommendedName>
        <fullName evidence="19 22">D-alanine--D-alanine ligase</fullName>
        <ecNumber evidence="6 22">6.3.2.4</ecNumber>
    </recommendedName>
    <alternativeName>
        <fullName evidence="21 22">D-Ala-D-Ala ligase</fullName>
    </alternativeName>
    <alternativeName>
        <fullName evidence="20 22">D-alanylalanine synthetase</fullName>
    </alternativeName>
</protein>
<dbReference type="GO" id="GO:0008360">
    <property type="term" value="P:regulation of cell shape"/>
    <property type="evidence" value="ECO:0007669"/>
    <property type="project" value="UniProtKB-KW"/>
</dbReference>
<dbReference type="EC" id="6.3.2.4" evidence="6 22"/>
<keyword evidence="16 22" id="KW-0961">Cell wall biogenesis/degradation</keyword>
<dbReference type="Gene3D" id="3.30.1490.20">
    <property type="entry name" value="ATP-grasp fold, A domain"/>
    <property type="match status" value="1"/>
</dbReference>
<evidence type="ECO:0000256" key="6">
    <source>
        <dbReference type="ARBA" id="ARBA00012216"/>
    </source>
</evidence>
<evidence type="ECO:0000256" key="4">
    <source>
        <dbReference type="ARBA" id="ARBA00004752"/>
    </source>
</evidence>
<dbReference type="InterPro" id="IPR000291">
    <property type="entry name" value="D-Ala_lig_Van_CS"/>
</dbReference>
<keyword evidence="10 25" id="KW-0547">Nucleotide-binding</keyword>
<comment type="pathway">
    <text evidence="18">Glycan biosynthesis.</text>
</comment>
<evidence type="ECO:0000256" key="16">
    <source>
        <dbReference type="ARBA" id="ARBA00023316"/>
    </source>
</evidence>
<evidence type="ECO:0000256" key="19">
    <source>
        <dbReference type="ARBA" id="ARBA00068427"/>
    </source>
</evidence>
<comment type="pathway">
    <text evidence="4 22">Cell wall biogenesis; peptidoglycan biosynthesis.</text>
</comment>
<dbReference type="PIRSF" id="PIRSF039102">
    <property type="entry name" value="Ddl/VanB"/>
    <property type="match status" value="1"/>
</dbReference>
<evidence type="ECO:0000313" key="27">
    <source>
        <dbReference type="EMBL" id="HIV10136.1"/>
    </source>
</evidence>
<feature type="binding site" evidence="24">
    <location>
        <position position="329"/>
    </location>
    <ligand>
        <name>Mg(2+)</name>
        <dbReference type="ChEBI" id="CHEBI:18420"/>
        <label>1</label>
    </ligand>
</feature>
<dbReference type="SUPFAM" id="SSF52440">
    <property type="entry name" value="PreATP-grasp domain"/>
    <property type="match status" value="1"/>
</dbReference>
<dbReference type="NCBIfam" id="TIGR01205">
    <property type="entry name" value="D_ala_D_alaTIGR"/>
    <property type="match status" value="1"/>
</dbReference>
<keyword evidence="9 24" id="KW-0479">Metal-binding</keyword>
<dbReference type="InterPro" id="IPR013815">
    <property type="entry name" value="ATP_grasp_subdomain_1"/>
</dbReference>
<keyword evidence="15 24" id="KW-0464">Manganese</keyword>
<comment type="subcellular location">
    <subcellularLocation>
        <location evidence="3 22">Cytoplasm</location>
    </subcellularLocation>
</comment>
<gene>
    <name evidence="22" type="primary">ddl</name>
    <name evidence="27" type="ORF">IAD28_00345</name>
</gene>
<evidence type="ECO:0000313" key="28">
    <source>
        <dbReference type="Proteomes" id="UP000823960"/>
    </source>
</evidence>
<keyword evidence="13 22" id="KW-0133">Cell shape</keyword>
<dbReference type="InterPro" id="IPR016185">
    <property type="entry name" value="PreATP-grasp_dom_sf"/>
</dbReference>
<feature type="active site" evidence="23">
    <location>
        <position position="15"/>
    </location>
</feature>
<evidence type="ECO:0000256" key="7">
    <source>
        <dbReference type="ARBA" id="ARBA00022490"/>
    </source>
</evidence>
<evidence type="ECO:0000256" key="22">
    <source>
        <dbReference type="HAMAP-Rule" id="MF_00047"/>
    </source>
</evidence>
<dbReference type="Gene3D" id="3.40.50.20">
    <property type="match status" value="1"/>
</dbReference>
<feature type="domain" description="ATP-grasp" evidence="26">
    <location>
        <begin position="146"/>
        <end position="358"/>
    </location>
</feature>
<dbReference type="GO" id="GO:0009252">
    <property type="term" value="P:peptidoglycan biosynthetic process"/>
    <property type="evidence" value="ECO:0007669"/>
    <property type="project" value="UniProtKB-UniRule"/>
</dbReference>
<dbReference type="SUPFAM" id="SSF56059">
    <property type="entry name" value="Glutathione synthetase ATP-binding domain-like"/>
    <property type="match status" value="1"/>
</dbReference>
<dbReference type="EMBL" id="DVOL01000005">
    <property type="protein sequence ID" value="HIV10136.1"/>
    <property type="molecule type" value="Genomic_DNA"/>
</dbReference>
<evidence type="ECO:0000256" key="17">
    <source>
        <dbReference type="ARBA" id="ARBA00047614"/>
    </source>
</evidence>
<dbReference type="NCBIfam" id="NF002528">
    <property type="entry name" value="PRK01966.1-4"/>
    <property type="match status" value="1"/>
</dbReference>
<feature type="binding site" evidence="24">
    <location>
        <position position="329"/>
    </location>
    <ligand>
        <name>Mg(2+)</name>
        <dbReference type="ChEBI" id="CHEBI:18420"/>
        <label>2</label>
    </ligand>
</feature>
<evidence type="ECO:0000256" key="21">
    <source>
        <dbReference type="ARBA" id="ARBA00077154"/>
    </source>
</evidence>